<keyword evidence="1" id="KW-1133">Transmembrane helix</keyword>
<dbReference type="Proteomes" id="UP000307749">
    <property type="component" value="Unassembled WGS sequence"/>
</dbReference>
<gene>
    <name evidence="3" type="ORF">B1806_11860</name>
</gene>
<name>A0A4S3KK30_9GAMM</name>
<dbReference type="EMBL" id="MWQO01000042">
    <property type="protein sequence ID" value="THD09076.1"/>
    <property type="molecule type" value="Genomic_DNA"/>
</dbReference>
<evidence type="ECO:0000256" key="1">
    <source>
        <dbReference type="SAM" id="Phobius"/>
    </source>
</evidence>
<accession>A0A4S3KK30</accession>
<dbReference type="Gene3D" id="2.70.70.10">
    <property type="entry name" value="Glucose Permease (Domain IIA)"/>
    <property type="match status" value="1"/>
</dbReference>
<dbReference type="RefSeq" id="WP_081129812.1">
    <property type="nucleotide sequence ID" value="NZ_LDOS01000002.1"/>
</dbReference>
<reference evidence="3 4" key="1">
    <citation type="submission" date="2017-02" db="EMBL/GenBank/DDBJ databases">
        <title>Whole genome sequencing of Metallibacterium scheffleri DSM 24874 (T).</title>
        <authorList>
            <person name="Kumar S."/>
            <person name="Patil P."/>
            <person name="Patil P.B."/>
        </authorList>
    </citation>
    <scope>NUCLEOTIDE SEQUENCE [LARGE SCALE GENOMIC DNA]</scope>
    <source>
        <strain evidence="3 4">DSM 24874</strain>
    </source>
</reference>
<sequence>MNIILVSDPRKAPRGIDLHHPRQRMLALGALAAVALTLVTLGMALSWLVYSPRDHALAEVRALRAQLSAQQAEIGSVQRGWQRDLNALAVKLGQLEAQSLRLGALGERLARAGKLDGGEFNFDAGPALGGPEVPLQQAGALPQHIDRGLTALRLRFDAQQTQLGLLERLLLDRKVDAAAQPSGMPVANGFIDSYYGPRTDPFTGGHEFHTGLDIDASAGTPITSVARGIVSFAGVRNGYGNVVEVDHGNGYLTRYAHAEKLLVHVGEAVRTGQVLALVGSTGRSTGPHVHFEVWYRGKVINPLAFVQARHRL</sequence>
<dbReference type="OrthoDB" id="9815245at2"/>
<evidence type="ECO:0000259" key="2">
    <source>
        <dbReference type="Pfam" id="PF01551"/>
    </source>
</evidence>
<dbReference type="CDD" id="cd12797">
    <property type="entry name" value="M23_peptidase"/>
    <property type="match status" value="1"/>
</dbReference>
<dbReference type="SUPFAM" id="SSF51261">
    <property type="entry name" value="Duplicated hybrid motif"/>
    <property type="match status" value="1"/>
</dbReference>
<keyword evidence="4" id="KW-1185">Reference proteome</keyword>
<feature type="domain" description="M23ase beta-sheet core" evidence="2">
    <location>
        <begin position="208"/>
        <end position="302"/>
    </location>
</feature>
<protein>
    <submittedName>
        <fullName evidence="3">Peptidase M23</fullName>
    </submittedName>
</protein>
<dbReference type="STRING" id="993689.GCA_002077135_03391"/>
<dbReference type="PANTHER" id="PTHR21666">
    <property type="entry name" value="PEPTIDASE-RELATED"/>
    <property type="match status" value="1"/>
</dbReference>
<dbReference type="Pfam" id="PF01551">
    <property type="entry name" value="Peptidase_M23"/>
    <property type="match status" value="1"/>
</dbReference>
<dbReference type="FunFam" id="2.70.70.10:FF:000006">
    <property type="entry name" value="M23 family peptidase"/>
    <property type="match status" value="1"/>
</dbReference>
<comment type="caution">
    <text evidence="3">The sequence shown here is derived from an EMBL/GenBank/DDBJ whole genome shotgun (WGS) entry which is preliminary data.</text>
</comment>
<dbReference type="InterPro" id="IPR016047">
    <property type="entry name" value="M23ase_b-sheet_dom"/>
</dbReference>
<dbReference type="AlphaFoldDB" id="A0A4S3KK30"/>
<dbReference type="PANTHER" id="PTHR21666:SF291">
    <property type="entry name" value="STAGE II SPORULATION PROTEIN Q"/>
    <property type="match status" value="1"/>
</dbReference>
<evidence type="ECO:0000313" key="3">
    <source>
        <dbReference type="EMBL" id="THD09076.1"/>
    </source>
</evidence>
<keyword evidence="1" id="KW-0472">Membrane</keyword>
<organism evidence="3 4">
    <name type="scientific">Metallibacterium scheffleri</name>
    <dbReference type="NCBI Taxonomy" id="993689"/>
    <lineage>
        <taxon>Bacteria</taxon>
        <taxon>Pseudomonadati</taxon>
        <taxon>Pseudomonadota</taxon>
        <taxon>Gammaproteobacteria</taxon>
        <taxon>Lysobacterales</taxon>
        <taxon>Rhodanobacteraceae</taxon>
        <taxon>Metallibacterium</taxon>
    </lineage>
</organism>
<dbReference type="GO" id="GO:0004222">
    <property type="term" value="F:metalloendopeptidase activity"/>
    <property type="evidence" value="ECO:0007669"/>
    <property type="project" value="TreeGrafter"/>
</dbReference>
<keyword evidence="1" id="KW-0812">Transmembrane</keyword>
<feature type="transmembrane region" description="Helical" evidence="1">
    <location>
        <begin position="26"/>
        <end position="50"/>
    </location>
</feature>
<proteinExistence type="predicted"/>
<evidence type="ECO:0000313" key="4">
    <source>
        <dbReference type="Proteomes" id="UP000307749"/>
    </source>
</evidence>
<dbReference type="InterPro" id="IPR050570">
    <property type="entry name" value="Cell_wall_metabolism_enzyme"/>
</dbReference>
<dbReference type="InterPro" id="IPR011055">
    <property type="entry name" value="Dup_hybrid_motif"/>
</dbReference>